<organism evidence="2 3">
    <name type="scientific">Acropora cervicornis</name>
    <name type="common">Staghorn coral</name>
    <dbReference type="NCBI Taxonomy" id="6130"/>
    <lineage>
        <taxon>Eukaryota</taxon>
        <taxon>Metazoa</taxon>
        <taxon>Cnidaria</taxon>
        <taxon>Anthozoa</taxon>
        <taxon>Hexacorallia</taxon>
        <taxon>Scleractinia</taxon>
        <taxon>Astrocoeniina</taxon>
        <taxon>Acroporidae</taxon>
        <taxon>Acropora</taxon>
    </lineage>
</organism>
<reference evidence="2" key="1">
    <citation type="journal article" date="2023" name="G3 (Bethesda)">
        <title>Whole genome assembly and annotation of the endangered Caribbean coral Acropora cervicornis.</title>
        <authorList>
            <person name="Selwyn J.D."/>
            <person name="Vollmer S.V."/>
        </authorList>
    </citation>
    <scope>NUCLEOTIDE SEQUENCE</scope>
    <source>
        <strain evidence="2">K2</strain>
    </source>
</reference>
<feature type="transmembrane region" description="Helical" evidence="1">
    <location>
        <begin position="37"/>
        <end position="57"/>
    </location>
</feature>
<evidence type="ECO:0000313" key="3">
    <source>
        <dbReference type="Proteomes" id="UP001249851"/>
    </source>
</evidence>
<reference evidence="2" key="2">
    <citation type="journal article" date="2023" name="Science">
        <title>Genomic signatures of disease resistance in endangered staghorn corals.</title>
        <authorList>
            <person name="Vollmer S.V."/>
            <person name="Selwyn J.D."/>
            <person name="Despard B.A."/>
            <person name="Roesel C.L."/>
        </authorList>
    </citation>
    <scope>NUCLEOTIDE SEQUENCE</scope>
    <source>
        <strain evidence="2">K2</strain>
    </source>
</reference>
<comment type="caution">
    <text evidence="2">The sequence shown here is derived from an EMBL/GenBank/DDBJ whole genome shotgun (WGS) entry which is preliminary data.</text>
</comment>
<protein>
    <submittedName>
        <fullName evidence="2">Uncharacterized protein</fullName>
    </submittedName>
</protein>
<keyword evidence="3" id="KW-1185">Reference proteome</keyword>
<dbReference type="EMBL" id="JARQWQ010000035">
    <property type="protein sequence ID" value="KAK2560654.1"/>
    <property type="molecule type" value="Genomic_DNA"/>
</dbReference>
<dbReference type="Proteomes" id="UP001249851">
    <property type="component" value="Unassembled WGS sequence"/>
</dbReference>
<sequence>MALEAQRELEFQRGFTGKVEVGTWMGAISAICVLQKIFIDSFGTLLATQSAVLYLVAHIKQSGQHFQVKMDNTMALRMMNLGQCTCIFFLIKKIIIILIY</sequence>
<accession>A0AAD9QG35</accession>
<feature type="transmembrane region" description="Helical" evidence="1">
    <location>
        <begin position="78"/>
        <end position="99"/>
    </location>
</feature>
<keyword evidence="1" id="KW-0472">Membrane</keyword>
<gene>
    <name evidence="2" type="ORF">P5673_016410</name>
</gene>
<proteinExistence type="predicted"/>
<keyword evidence="1" id="KW-0812">Transmembrane</keyword>
<keyword evidence="1" id="KW-1133">Transmembrane helix</keyword>
<evidence type="ECO:0000313" key="2">
    <source>
        <dbReference type="EMBL" id="KAK2560654.1"/>
    </source>
</evidence>
<name>A0AAD9QG35_ACRCE</name>
<evidence type="ECO:0000256" key="1">
    <source>
        <dbReference type="SAM" id="Phobius"/>
    </source>
</evidence>
<dbReference type="AlphaFoldDB" id="A0AAD9QG35"/>